<feature type="region of interest" description="Disordered" evidence="1">
    <location>
        <begin position="226"/>
        <end position="396"/>
    </location>
</feature>
<sequence>MKDGWVDVLATFFDDPELPSPNDGAILPGPLEMTEEDLQRQARLTKTPRGRIPNDLDSNDSAASSSDDDIIWSEKGNRRTQPLRDAKGKAPMGEEDEEVEGGEEEDSYADSDFELLPSEDNLLLPSQRQSEKERDRFDEEDRAAARALADKDQVRVQQRIEEEATWRMAVRPPTRVNTHGAASAPPSACTTGASAPPSACTTGGLHTNEVQQHHQMQCVQVLLQQSEKQQKEDPPQLQEVQKQLHQHQDEKGRNQCNVRLEQRQQKEKHAVQPEEQPAQCIVQQEQQQGQRHDQPKGQQQQEDEQQPPYVDCPPSFPEMDESLVHDNLEISRAGRKKENGPESPIAPVVKRGRGRLRKGQGRPDPPPPPATCRPSTRSGGRSLHKTRETRARVERACKSLRMIRRWGSRVA</sequence>
<gene>
    <name evidence="2" type="ORF">CBR_g51234</name>
</gene>
<dbReference type="Gramene" id="GBG90726">
    <property type="protein sequence ID" value="GBG90726"/>
    <property type="gene ID" value="CBR_g51234"/>
</dbReference>
<protein>
    <submittedName>
        <fullName evidence="2">Uncharacterized protein</fullName>
    </submittedName>
</protein>
<feature type="compositionally biased region" description="Basic and acidic residues" evidence="1">
    <location>
        <begin position="260"/>
        <end position="272"/>
    </location>
</feature>
<feature type="compositionally biased region" description="Low complexity" evidence="1">
    <location>
        <begin position="55"/>
        <end position="65"/>
    </location>
</feature>
<name>A0A388M863_CHABU</name>
<reference evidence="2 3" key="1">
    <citation type="journal article" date="2018" name="Cell">
        <title>The Chara Genome: Secondary Complexity and Implications for Plant Terrestrialization.</title>
        <authorList>
            <person name="Nishiyama T."/>
            <person name="Sakayama H."/>
            <person name="Vries J.D."/>
            <person name="Buschmann H."/>
            <person name="Saint-Marcoux D."/>
            <person name="Ullrich K.K."/>
            <person name="Haas F.B."/>
            <person name="Vanderstraeten L."/>
            <person name="Becker D."/>
            <person name="Lang D."/>
            <person name="Vosolsobe S."/>
            <person name="Rombauts S."/>
            <person name="Wilhelmsson P.K.I."/>
            <person name="Janitza P."/>
            <person name="Kern R."/>
            <person name="Heyl A."/>
            <person name="Rumpler F."/>
            <person name="Villalobos L.I.A.C."/>
            <person name="Clay J.M."/>
            <person name="Skokan R."/>
            <person name="Toyoda A."/>
            <person name="Suzuki Y."/>
            <person name="Kagoshima H."/>
            <person name="Schijlen E."/>
            <person name="Tajeshwar N."/>
            <person name="Catarino B."/>
            <person name="Hetherington A.J."/>
            <person name="Saltykova A."/>
            <person name="Bonnot C."/>
            <person name="Breuninger H."/>
            <person name="Symeonidi A."/>
            <person name="Radhakrishnan G.V."/>
            <person name="Van Nieuwerburgh F."/>
            <person name="Deforce D."/>
            <person name="Chang C."/>
            <person name="Karol K.G."/>
            <person name="Hedrich R."/>
            <person name="Ulvskov P."/>
            <person name="Glockner G."/>
            <person name="Delwiche C.F."/>
            <person name="Petrasek J."/>
            <person name="Van de Peer Y."/>
            <person name="Friml J."/>
            <person name="Beilby M."/>
            <person name="Dolan L."/>
            <person name="Kohara Y."/>
            <person name="Sugano S."/>
            <person name="Fujiyama A."/>
            <person name="Delaux P.-M."/>
            <person name="Quint M."/>
            <person name="TheiBen G."/>
            <person name="Hagemann M."/>
            <person name="Harholt J."/>
            <person name="Dunand C."/>
            <person name="Zachgo S."/>
            <person name="Langdale J."/>
            <person name="Maumus F."/>
            <person name="Straeten D.V.D."/>
            <person name="Gould S.B."/>
            <person name="Rensing S.A."/>
        </authorList>
    </citation>
    <scope>NUCLEOTIDE SEQUENCE [LARGE SCALE GENOMIC DNA]</scope>
    <source>
        <strain evidence="2 3">S276</strain>
    </source>
</reference>
<feature type="compositionally biased region" description="Low complexity" evidence="1">
    <location>
        <begin position="276"/>
        <end position="289"/>
    </location>
</feature>
<keyword evidence="3" id="KW-1185">Reference proteome</keyword>
<feature type="compositionally biased region" description="Polar residues" evidence="1">
    <location>
        <begin position="188"/>
        <end position="207"/>
    </location>
</feature>
<evidence type="ECO:0000313" key="2">
    <source>
        <dbReference type="EMBL" id="GBG90726.1"/>
    </source>
</evidence>
<accession>A0A388M863</accession>
<feature type="compositionally biased region" description="Basic and acidic residues" evidence="1">
    <location>
        <begin position="385"/>
        <end position="396"/>
    </location>
</feature>
<evidence type="ECO:0000313" key="3">
    <source>
        <dbReference type="Proteomes" id="UP000265515"/>
    </source>
</evidence>
<feature type="compositionally biased region" description="Basic and acidic residues" evidence="1">
    <location>
        <begin position="129"/>
        <end position="165"/>
    </location>
</feature>
<organism evidence="2 3">
    <name type="scientific">Chara braunii</name>
    <name type="common">Braun's stonewort</name>
    <dbReference type="NCBI Taxonomy" id="69332"/>
    <lineage>
        <taxon>Eukaryota</taxon>
        <taxon>Viridiplantae</taxon>
        <taxon>Streptophyta</taxon>
        <taxon>Charophyceae</taxon>
        <taxon>Charales</taxon>
        <taxon>Characeae</taxon>
        <taxon>Chara</taxon>
    </lineage>
</organism>
<dbReference type="Proteomes" id="UP000265515">
    <property type="component" value="Unassembled WGS sequence"/>
</dbReference>
<dbReference type="AlphaFoldDB" id="A0A388M863"/>
<comment type="caution">
    <text evidence="2">The sequence shown here is derived from an EMBL/GenBank/DDBJ whole genome shotgun (WGS) entry which is preliminary data.</text>
</comment>
<evidence type="ECO:0000256" key="1">
    <source>
        <dbReference type="SAM" id="MobiDB-lite"/>
    </source>
</evidence>
<proteinExistence type="predicted"/>
<feature type="compositionally biased region" description="Basic residues" evidence="1">
    <location>
        <begin position="350"/>
        <end position="360"/>
    </location>
</feature>
<feature type="region of interest" description="Disordered" evidence="1">
    <location>
        <begin position="13"/>
        <end position="207"/>
    </location>
</feature>
<feature type="compositionally biased region" description="Acidic residues" evidence="1">
    <location>
        <begin position="93"/>
        <end position="113"/>
    </location>
</feature>
<dbReference type="EMBL" id="BFEA01000835">
    <property type="protein sequence ID" value="GBG90726.1"/>
    <property type="molecule type" value="Genomic_DNA"/>
</dbReference>